<dbReference type="PANTHER" id="PTHR30075:SF2">
    <property type="entry name" value="GLYCINE--TRNA LIGASE, CHLOROPLASTIC_MITOCHONDRIAL 2"/>
    <property type="match status" value="1"/>
</dbReference>
<protein>
    <recommendedName>
        <fullName evidence="11">Glycine--tRNA ligase beta subunit</fullName>
        <ecNumber evidence="11">6.1.1.14</ecNumber>
    </recommendedName>
    <alternativeName>
        <fullName evidence="11">Glycyl-tRNA synthetase beta subunit</fullName>
        <shortName evidence="11">GlyRS</shortName>
    </alternativeName>
</protein>
<gene>
    <name evidence="11 13" type="primary">glyS</name>
    <name evidence="13" type="ORF">RSO01_31180</name>
</gene>
<accession>A0A512NAG7</accession>
<comment type="subunit">
    <text evidence="3 11">Tetramer of two alpha and two beta subunits.</text>
</comment>
<dbReference type="GO" id="GO:0006426">
    <property type="term" value="P:glycyl-tRNA aminoacylation"/>
    <property type="evidence" value="ECO:0007669"/>
    <property type="project" value="UniProtKB-UniRule"/>
</dbReference>
<keyword evidence="14" id="KW-1185">Reference proteome</keyword>
<comment type="similarity">
    <text evidence="2 11">Belongs to the class-II aminoacyl-tRNA synthetase family.</text>
</comment>
<dbReference type="RefSeq" id="WP_147150036.1">
    <property type="nucleotide sequence ID" value="NZ_BKAJ01000049.1"/>
</dbReference>
<comment type="subcellular location">
    <subcellularLocation>
        <location evidence="1 11">Cytoplasm</location>
    </subcellularLocation>
</comment>
<dbReference type="GO" id="GO:0004814">
    <property type="term" value="F:arginine-tRNA ligase activity"/>
    <property type="evidence" value="ECO:0007669"/>
    <property type="project" value="InterPro"/>
</dbReference>
<dbReference type="GO" id="GO:0006420">
    <property type="term" value="P:arginyl-tRNA aminoacylation"/>
    <property type="evidence" value="ECO:0007669"/>
    <property type="project" value="InterPro"/>
</dbReference>
<evidence type="ECO:0000256" key="2">
    <source>
        <dbReference type="ARBA" id="ARBA00008226"/>
    </source>
</evidence>
<evidence type="ECO:0000256" key="3">
    <source>
        <dbReference type="ARBA" id="ARBA00011209"/>
    </source>
</evidence>
<reference evidence="13 14" key="1">
    <citation type="submission" date="2019-07" db="EMBL/GenBank/DDBJ databases">
        <title>Whole genome shotgun sequence of Reyranella soli NBRC 108950.</title>
        <authorList>
            <person name="Hosoyama A."/>
            <person name="Uohara A."/>
            <person name="Ohji S."/>
            <person name="Ichikawa N."/>
        </authorList>
    </citation>
    <scope>NUCLEOTIDE SEQUENCE [LARGE SCALE GENOMIC DNA]</scope>
    <source>
        <strain evidence="13 14">NBRC 108950</strain>
    </source>
</reference>
<evidence type="ECO:0000256" key="11">
    <source>
        <dbReference type="HAMAP-Rule" id="MF_00255"/>
    </source>
</evidence>
<dbReference type="InterPro" id="IPR015944">
    <property type="entry name" value="Gly-tRNA-synth_bsu"/>
</dbReference>
<evidence type="ECO:0000313" key="14">
    <source>
        <dbReference type="Proteomes" id="UP000321058"/>
    </source>
</evidence>
<dbReference type="HAMAP" id="MF_00255">
    <property type="entry name" value="Gly_tRNA_synth_beta"/>
    <property type="match status" value="1"/>
</dbReference>
<dbReference type="InterPro" id="IPR008909">
    <property type="entry name" value="DALR_anticod-bd"/>
</dbReference>
<keyword evidence="4 11" id="KW-0963">Cytoplasm</keyword>
<feature type="domain" description="DALR anticodon binding" evidence="12">
    <location>
        <begin position="567"/>
        <end position="673"/>
    </location>
</feature>
<dbReference type="InterPro" id="IPR006194">
    <property type="entry name" value="Gly-tRNA-synth_heterodimer"/>
</dbReference>
<evidence type="ECO:0000256" key="7">
    <source>
        <dbReference type="ARBA" id="ARBA00022840"/>
    </source>
</evidence>
<dbReference type="OrthoDB" id="9775440at2"/>
<evidence type="ECO:0000256" key="6">
    <source>
        <dbReference type="ARBA" id="ARBA00022741"/>
    </source>
</evidence>
<name>A0A512NAG7_9HYPH</name>
<sequence length="683" mass="74147">MAELLLELLSEEIPARMQTRAADDLKRLVSDGLKAAGLEFKDARAFATSRRLTLVVDGLPAARADVSEERRGPRVGAPEQAVQGFLKATGLASLDQAEKRDTGKGEFWFAVIAKKGGPTAEALPGIIDAAMKALPWPKSMKWGSGTMTWVRPLQSIVALFDGKVLAGEVAPGGEMAPIRFGDTTRGHRFLSKGDIKVAGFADYVAKLRAAHVVLDPAERKKIVLEGAEKLCAEAQVALKTDEGLLEEVAGLVEWPVPMLGTIDSQFMDVPPEVLTVSMRTHQRYFVTNNRSGSLANRFVVVANNVARDGGKTIVDGNERVLRSRLSDAKFFWNQDRKVRLEERLPALKDMVFHAKLGTQADRVARIEILADKLASYVAGADSAHAILAAHLCKADLRSGMVGEFPELQGVMGRYYALEEKLPAAVADAIGDHYAPAGPADRCPSAPISVVVALADKLDTLTSFWAIGEKPTGSRDPFALRRAALGIIRIVVENGIRLPLKKFFDADDLMAFFADRLKVQMREKGVRHDVVDAVFALGGEDDLVRLLARVEAVQSFLATEAGKNLLTGYGRAANIVRAEEKKDKTLAAKIAGAPDAARMEQAEEKTVAAALADIERLVRPALQREDFAGAMEAFAGLRAPIDSFFEKVTVNVAEKPDLRLNRLKLLNQIRATMDSVADFSRIEG</sequence>
<dbReference type="EC" id="6.1.1.14" evidence="11"/>
<comment type="catalytic activity">
    <reaction evidence="10 11">
        <text>tRNA(Gly) + glycine + ATP = glycyl-tRNA(Gly) + AMP + diphosphate</text>
        <dbReference type="Rhea" id="RHEA:16013"/>
        <dbReference type="Rhea" id="RHEA-COMP:9664"/>
        <dbReference type="Rhea" id="RHEA-COMP:9683"/>
        <dbReference type="ChEBI" id="CHEBI:30616"/>
        <dbReference type="ChEBI" id="CHEBI:33019"/>
        <dbReference type="ChEBI" id="CHEBI:57305"/>
        <dbReference type="ChEBI" id="CHEBI:78442"/>
        <dbReference type="ChEBI" id="CHEBI:78522"/>
        <dbReference type="ChEBI" id="CHEBI:456215"/>
        <dbReference type="EC" id="6.1.1.14"/>
    </reaction>
</comment>
<evidence type="ECO:0000256" key="8">
    <source>
        <dbReference type="ARBA" id="ARBA00022917"/>
    </source>
</evidence>
<evidence type="ECO:0000256" key="1">
    <source>
        <dbReference type="ARBA" id="ARBA00004496"/>
    </source>
</evidence>
<dbReference type="NCBIfam" id="TIGR00211">
    <property type="entry name" value="glyS"/>
    <property type="match status" value="1"/>
</dbReference>
<proteinExistence type="inferred from homology"/>
<dbReference type="PANTHER" id="PTHR30075">
    <property type="entry name" value="GLYCYL-TRNA SYNTHETASE"/>
    <property type="match status" value="1"/>
</dbReference>
<keyword evidence="8 11" id="KW-0648">Protein biosynthesis</keyword>
<keyword evidence="9 11" id="KW-0030">Aminoacyl-tRNA synthetase</keyword>
<organism evidence="13 14">
    <name type="scientific">Reyranella soli</name>
    <dbReference type="NCBI Taxonomy" id="1230389"/>
    <lineage>
        <taxon>Bacteria</taxon>
        <taxon>Pseudomonadati</taxon>
        <taxon>Pseudomonadota</taxon>
        <taxon>Alphaproteobacteria</taxon>
        <taxon>Hyphomicrobiales</taxon>
        <taxon>Reyranellaceae</taxon>
        <taxon>Reyranella</taxon>
    </lineage>
</organism>
<dbReference type="Pfam" id="PF05746">
    <property type="entry name" value="DALR_1"/>
    <property type="match status" value="1"/>
</dbReference>
<keyword evidence="5 11" id="KW-0436">Ligase</keyword>
<dbReference type="EMBL" id="BKAJ01000049">
    <property type="protein sequence ID" value="GEP55952.1"/>
    <property type="molecule type" value="Genomic_DNA"/>
</dbReference>
<evidence type="ECO:0000256" key="5">
    <source>
        <dbReference type="ARBA" id="ARBA00022598"/>
    </source>
</evidence>
<dbReference type="Proteomes" id="UP000321058">
    <property type="component" value="Unassembled WGS sequence"/>
</dbReference>
<dbReference type="PRINTS" id="PR01045">
    <property type="entry name" value="TRNASYNTHGB"/>
</dbReference>
<dbReference type="GO" id="GO:0004820">
    <property type="term" value="F:glycine-tRNA ligase activity"/>
    <property type="evidence" value="ECO:0007669"/>
    <property type="project" value="UniProtKB-UniRule"/>
</dbReference>
<evidence type="ECO:0000256" key="9">
    <source>
        <dbReference type="ARBA" id="ARBA00023146"/>
    </source>
</evidence>
<evidence type="ECO:0000313" key="13">
    <source>
        <dbReference type="EMBL" id="GEP55952.1"/>
    </source>
</evidence>
<evidence type="ECO:0000256" key="10">
    <source>
        <dbReference type="ARBA" id="ARBA00047937"/>
    </source>
</evidence>
<evidence type="ECO:0000259" key="12">
    <source>
        <dbReference type="Pfam" id="PF05746"/>
    </source>
</evidence>
<dbReference type="Pfam" id="PF02092">
    <property type="entry name" value="tRNA_synt_2f"/>
    <property type="match status" value="1"/>
</dbReference>
<evidence type="ECO:0000256" key="4">
    <source>
        <dbReference type="ARBA" id="ARBA00022490"/>
    </source>
</evidence>
<dbReference type="GO" id="GO:0005524">
    <property type="term" value="F:ATP binding"/>
    <property type="evidence" value="ECO:0007669"/>
    <property type="project" value="UniProtKB-UniRule"/>
</dbReference>
<keyword evidence="7 11" id="KW-0067">ATP-binding</keyword>
<dbReference type="SUPFAM" id="SSF109604">
    <property type="entry name" value="HD-domain/PDEase-like"/>
    <property type="match status" value="1"/>
</dbReference>
<dbReference type="AlphaFoldDB" id="A0A512NAG7"/>
<keyword evidence="6 11" id="KW-0547">Nucleotide-binding</keyword>
<dbReference type="GO" id="GO:0005829">
    <property type="term" value="C:cytosol"/>
    <property type="evidence" value="ECO:0007669"/>
    <property type="project" value="TreeGrafter"/>
</dbReference>
<comment type="caution">
    <text evidence="13">The sequence shown here is derived from an EMBL/GenBank/DDBJ whole genome shotgun (WGS) entry which is preliminary data.</text>
</comment>
<dbReference type="PROSITE" id="PS50861">
    <property type="entry name" value="AA_TRNA_LIGASE_II_GLYAB"/>
    <property type="match status" value="1"/>
</dbReference>